<organism evidence="1">
    <name type="scientific">Ajellomyces dermatitidis (strain ATCC 18188 / CBS 674.68)</name>
    <name type="common">Blastomyces dermatitidis</name>
    <dbReference type="NCBI Taxonomy" id="653446"/>
    <lineage>
        <taxon>Eukaryota</taxon>
        <taxon>Fungi</taxon>
        <taxon>Dikarya</taxon>
        <taxon>Ascomycota</taxon>
        <taxon>Pezizomycotina</taxon>
        <taxon>Eurotiomycetes</taxon>
        <taxon>Eurotiomycetidae</taxon>
        <taxon>Onygenales</taxon>
        <taxon>Ajellomycetaceae</taxon>
        <taxon>Blastomyces</taxon>
    </lineage>
</organism>
<dbReference type="AlphaFoldDB" id="F2TK32"/>
<protein>
    <submittedName>
        <fullName evidence="1">Uncharacterized protein</fullName>
    </submittedName>
</protein>
<proteinExistence type="predicted"/>
<gene>
    <name evidence="1" type="ORF">BDDG_06539</name>
</gene>
<dbReference type="EMBL" id="GG749451">
    <property type="protein sequence ID" value="EGE83595.2"/>
    <property type="molecule type" value="Genomic_DNA"/>
</dbReference>
<evidence type="ECO:0000313" key="1">
    <source>
        <dbReference type="EMBL" id="EGE83595.2"/>
    </source>
</evidence>
<reference evidence="1" key="1">
    <citation type="submission" date="2010-03" db="EMBL/GenBank/DDBJ databases">
        <title>Annotation of Blastomyces dermatitidis strain ATCC 18188.</title>
        <authorList>
            <consortium name="The Broad Institute Genome Sequencing Platform"/>
            <consortium name="Broad Institute Genome Sequencing Center for Infectious Disease."/>
            <person name="Cuomo C."/>
            <person name="Klein B."/>
            <person name="Sullivan T."/>
            <person name="Heitman J."/>
            <person name="Young S."/>
            <person name="Zeng Q."/>
            <person name="Gargeya S."/>
            <person name="Alvarado L."/>
            <person name="Berlin A.M."/>
            <person name="Chapman S.B."/>
            <person name="Chen Z."/>
            <person name="Freedman E."/>
            <person name="Gellesch M."/>
            <person name="Goldberg J."/>
            <person name="Griggs A."/>
            <person name="Gujja S."/>
            <person name="Heilman E."/>
            <person name="Heiman D."/>
            <person name="Howarth C."/>
            <person name="Mehta T."/>
            <person name="Neiman D."/>
            <person name="Pearson M."/>
            <person name="Roberts A."/>
            <person name="Saif S."/>
            <person name="Shea T."/>
            <person name="Shenoy N."/>
            <person name="Sisk P."/>
            <person name="Stolte C."/>
            <person name="Sykes S."/>
            <person name="White J."/>
            <person name="Yandava C."/>
            <person name="Haas B."/>
            <person name="Nusbaum C."/>
            <person name="Birren B."/>
        </authorList>
    </citation>
    <scope>NUCLEOTIDE SEQUENCE [LARGE SCALE GENOMIC DNA]</scope>
    <source>
        <strain evidence="1">ATCC 18188</strain>
    </source>
</reference>
<dbReference type="HOGENOM" id="CLU_1089774_0_0_1"/>
<accession>F2TK32</accession>
<name>F2TK32_AJEDA</name>
<dbReference type="Proteomes" id="UP000007802">
    <property type="component" value="Unassembled WGS sequence"/>
</dbReference>
<sequence>MPCLTPITENASLHASSLCLKISQGTHRDRLGTVQPRITPSRTLPSRLKTTKAHADLILIGTCFISGLEGTKNTGPLSRICKLPIAEPSCAPAPQPSQRHTPTSILQRPSSALTSGALVEGRNRATVKLLSFQSAGQIIASQHARLRRTTYPTVQLTST</sequence>